<proteinExistence type="evidence at protein level"/>
<dbReference type="Pfam" id="PF03200">
    <property type="entry name" value="Glyco_hydro_63"/>
    <property type="match status" value="1"/>
</dbReference>
<dbReference type="PeptideAtlas" id="Q21662"/>
<reference evidence="4 5" key="1">
    <citation type="journal article" date="1998" name="Science">
        <title>Genome sequence of the nematode C. elegans: a platform for investigating biology.</title>
        <authorList>
            <consortium name="The C. elegans sequencing consortium"/>
            <person name="Sulson J.E."/>
            <person name="Waterston R."/>
        </authorList>
    </citation>
    <scope>NUCLEOTIDE SEQUENCE [LARGE SCALE GENOMIC DNA]</scope>
    <source>
        <strain evidence="4 5">Bristol N2</strain>
    </source>
</reference>
<dbReference type="PaxDb" id="6239-R03E9.2"/>
<dbReference type="AGR" id="WB:WBGene00019843"/>
<dbReference type="Proteomes" id="UP000001940">
    <property type="component" value="Chromosome X"/>
</dbReference>
<accession>Q21662</accession>
<evidence type="ECO:0000313" key="6">
    <source>
        <dbReference type="WormBase" id="R03E9.2"/>
    </source>
</evidence>
<dbReference type="AlphaFoldDB" id="Q21662"/>
<dbReference type="PANTHER" id="PTHR10412">
    <property type="entry name" value="MANNOSYL-OLIGOSACCHARIDE GLUCOSIDASE"/>
    <property type="match status" value="1"/>
</dbReference>
<dbReference type="OrthoDB" id="5792048at2759"/>
<sequence length="619" mass="69845">MKNKTENSDLQVSSAKEDAKDSKNEEIQKKPVNSMNSNILSLNMPVIVSAVVAVGIVISIAGSYGVQKYRIKYVIPPQQEKTFLFPFNQKTDSSSSLRNVVNSHYILNFIHVSNPATNLITFSIEKNGTTILPNQLETIENGIPVVFNGGKLTFKYNQLIVGINYFFHANSSITVVIDSLGSAPNRSSDNLTVVISQGDDQILKIPLKSGSRKYFSFPSENGTAFSSEKDIDTQIKSIANSWLDGVNILVPKEFLERLPKAYLEIMEYAYAYVANSLNFIPSAKLIGQYENFTVDQTMFFIQSRNEGFTSFDDQVFPLMTLLKLNHIDTLNILNSWMSTINELGYMGNRFSEAGIVLEKIQSPLLFQLVKEALSTQPKIITKDNQFIEKLEYIAENTWKNSIGPGRLLDVKWMGHSRGIFQLEPATKTGESSFELFCLIGDMCRIMNKVYERVDEYDSKWQQRYLDFEAALPKYWNKELQQYGDLETGKFKPNSSSHALITLSLVNETSEDLTRFLQNIQTDNNFTPLGLQMSEDDGVSVSANYLLLRSLQFYALQSSPAQEMSLQMYSILKNNLAAAIARAYRPEKIFYGKFDRNMRPLGAKEALDGALIFAIMSTPM</sequence>
<dbReference type="HOGENOM" id="CLU_447775_0_0_1"/>
<keyword evidence="2" id="KW-1133">Transmembrane helix</keyword>
<gene>
    <name evidence="4" type="ORF">CELE_R03E9.2</name>
    <name evidence="4 6" type="ORF">R03E9.2</name>
</gene>
<dbReference type="KEGG" id="cel:CELE_R03E9.2"/>
<evidence type="ECO:0000256" key="1">
    <source>
        <dbReference type="SAM" id="MobiDB-lite"/>
    </source>
</evidence>
<dbReference type="GO" id="GO:0005789">
    <property type="term" value="C:endoplasmic reticulum membrane"/>
    <property type="evidence" value="ECO:0000318"/>
    <property type="project" value="GO_Central"/>
</dbReference>
<keyword evidence="4" id="KW-0378">Hydrolase</keyword>
<dbReference type="OMA" id="YIAENTW"/>
<keyword evidence="2" id="KW-0812">Transmembrane</keyword>
<dbReference type="PANTHER" id="PTHR10412:SF16">
    <property type="entry name" value="GLYCOSYL HYDROLASE FAMILY 63 C-TERMINAL DOMAIN-CONTAINING PROTEIN"/>
    <property type="match status" value="1"/>
</dbReference>
<organism evidence="4 5">
    <name type="scientific">Caenorhabditis elegans</name>
    <dbReference type="NCBI Taxonomy" id="6239"/>
    <lineage>
        <taxon>Eukaryota</taxon>
        <taxon>Metazoa</taxon>
        <taxon>Ecdysozoa</taxon>
        <taxon>Nematoda</taxon>
        <taxon>Chromadorea</taxon>
        <taxon>Rhabditida</taxon>
        <taxon>Rhabditina</taxon>
        <taxon>Rhabditomorpha</taxon>
        <taxon>Rhabditoidea</taxon>
        <taxon>Rhabditidae</taxon>
        <taxon>Peloderinae</taxon>
        <taxon>Caenorhabditis</taxon>
    </lineage>
</organism>
<evidence type="ECO:0007829" key="7">
    <source>
        <dbReference type="PeptideAtlas" id="Q21662"/>
    </source>
</evidence>
<name>Q21662_CAEEL</name>
<dbReference type="Bgee" id="WBGene00019843">
    <property type="expression patterns" value="Expressed in embryo and 4 other cell types or tissues"/>
</dbReference>
<evidence type="ECO:0000313" key="4">
    <source>
        <dbReference type="EMBL" id="CCD72427.2"/>
    </source>
</evidence>
<dbReference type="RefSeq" id="NP_509135.3">
    <property type="nucleotide sequence ID" value="NM_076734.4"/>
</dbReference>
<dbReference type="FunCoup" id="Q21662">
    <property type="interactions" value="1084"/>
</dbReference>
<dbReference type="STRING" id="6239.R03E9.2.1"/>
<dbReference type="CTD" id="187540"/>
<protein>
    <submittedName>
        <fullName evidence="4">Glycosyl hydrolase family 63 C-terminal domain-containing protein</fullName>
    </submittedName>
</protein>
<dbReference type="InterPro" id="IPR004888">
    <property type="entry name" value="Glycoside_hydrolase_63"/>
</dbReference>
<dbReference type="Gene3D" id="1.50.10.10">
    <property type="match status" value="1"/>
</dbReference>
<feature type="domain" description="Glycosyl hydrolase family 63 C-terminal" evidence="3">
    <location>
        <begin position="540"/>
        <end position="596"/>
    </location>
</feature>
<dbReference type="EMBL" id="BX284606">
    <property type="protein sequence ID" value="CCD72427.2"/>
    <property type="molecule type" value="Genomic_DNA"/>
</dbReference>
<keyword evidence="7" id="KW-1267">Proteomics identification</keyword>
<dbReference type="UCSC" id="R03E9.2">
    <property type="organism name" value="c. elegans"/>
</dbReference>
<dbReference type="InterPro" id="IPR031335">
    <property type="entry name" value="Glyco_hydro_63_C"/>
</dbReference>
<feature type="transmembrane region" description="Helical" evidence="2">
    <location>
        <begin position="44"/>
        <end position="66"/>
    </location>
</feature>
<dbReference type="SMR" id="Q21662"/>
<dbReference type="InParanoid" id="Q21662"/>
<evidence type="ECO:0000313" key="5">
    <source>
        <dbReference type="Proteomes" id="UP000001940"/>
    </source>
</evidence>
<keyword evidence="5" id="KW-1185">Reference proteome</keyword>
<dbReference type="WormBase" id="R03E9.2">
    <property type="protein sequence ID" value="CE47096"/>
    <property type="gene ID" value="WBGene00019843"/>
</dbReference>
<dbReference type="GO" id="GO:0004573">
    <property type="term" value="F:Glc3Man9GlcNAc2 oligosaccharide glucosidase activity"/>
    <property type="evidence" value="ECO:0000318"/>
    <property type="project" value="GO_Central"/>
</dbReference>
<dbReference type="GO" id="GO:0009311">
    <property type="term" value="P:oligosaccharide metabolic process"/>
    <property type="evidence" value="ECO:0007669"/>
    <property type="project" value="InterPro"/>
</dbReference>
<dbReference type="GeneID" id="187540"/>
<evidence type="ECO:0000259" key="3">
    <source>
        <dbReference type="Pfam" id="PF03200"/>
    </source>
</evidence>
<keyword evidence="2" id="KW-0472">Membrane</keyword>
<evidence type="ECO:0000256" key="2">
    <source>
        <dbReference type="SAM" id="Phobius"/>
    </source>
</evidence>
<feature type="region of interest" description="Disordered" evidence="1">
    <location>
        <begin position="1"/>
        <end position="30"/>
    </location>
</feature>
<dbReference type="GO" id="GO:0006487">
    <property type="term" value="P:protein N-linked glycosylation"/>
    <property type="evidence" value="ECO:0000318"/>
    <property type="project" value="GO_Central"/>
</dbReference>
<dbReference type="eggNOG" id="ENOG502TFZI">
    <property type="taxonomic scope" value="Eukaryota"/>
</dbReference>
<feature type="compositionally biased region" description="Basic and acidic residues" evidence="1">
    <location>
        <begin position="15"/>
        <end position="29"/>
    </location>
</feature>
<dbReference type="InterPro" id="IPR012341">
    <property type="entry name" value="6hp_glycosidase-like_sf"/>
</dbReference>